<reference evidence="3" key="1">
    <citation type="journal article" date="2022" name="Int. J. Mol. Sci.">
        <title>Draft Genome of Tanacetum Coccineum: Genomic Comparison of Closely Related Tanacetum-Family Plants.</title>
        <authorList>
            <person name="Yamashiro T."/>
            <person name="Shiraishi A."/>
            <person name="Nakayama K."/>
            <person name="Satake H."/>
        </authorList>
    </citation>
    <scope>NUCLEOTIDE SEQUENCE</scope>
</reference>
<feature type="region of interest" description="Disordered" evidence="2">
    <location>
        <begin position="280"/>
        <end position="326"/>
    </location>
</feature>
<protein>
    <submittedName>
        <fullName evidence="3">Uncharacterized protein</fullName>
    </submittedName>
</protein>
<sequence length="326" mass="37817">MDYQCTQPSEIEICRQAEEIERQREIKERNRVHEETMQMLREMIKIQEEKRIYEEAARREEEKRIAKEKEAAELEAKHKIQECLNIKEKSIPQASTRSRKFRIDPTLRNFTISTKRIPFSTVETVNSLKMGDKHLDTQKGSLESSVKDPIPIPSESDVISDGDCDDYQKRFDLKVQQLWMPSIYDENNKIRECYIIRPSAITPDLPIPDSLIMEDEHLDTIPVTESANTIKSSVEELVPTPSESADLSDDERECDVPVNDEHSSTFVTFSNPLFDSKDDFTFSDNESFSDEDVPKENNPLFDSNNDFSSDDESLSEEEIQKDEFRS</sequence>
<name>A0ABQ5BXX0_9ASTR</name>
<comment type="caution">
    <text evidence="3">The sequence shown here is derived from an EMBL/GenBank/DDBJ whole genome shotgun (WGS) entry which is preliminary data.</text>
</comment>
<keyword evidence="1" id="KW-0175">Coiled coil</keyword>
<feature type="region of interest" description="Disordered" evidence="2">
    <location>
        <begin position="229"/>
        <end position="257"/>
    </location>
</feature>
<dbReference type="Proteomes" id="UP001151760">
    <property type="component" value="Unassembled WGS sequence"/>
</dbReference>
<reference evidence="3" key="2">
    <citation type="submission" date="2022-01" db="EMBL/GenBank/DDBJ databases">
        <authorList>
            <person name="Yamashiro T."/>
            <person name="Shiraishi A."/>
            <person name="Satake H."/>
            <person name="Nakayama K."/>
        </authorList>
    </citation>
    <scope>NUCLEOTIDE SEQUENCE</scope>
</reference>
<evidence type="ECO:0000256" key="1">
    <source>
        <dbReference type="SAM" id="Coils"/>
    </source>
</evidence>
<proteinExistence type="predicted"/>
<dbReference type="EMBL" id="BQNB010013648">
    <property type="protein sequence ID" value="GJT18583.1"/>
    <property type="molecule type" value="Genomic_DNA"/>
</dbReference>
<accession>A0ABQ5BXX0</accession>
<evidence type="ECO:0000313" key="4">
    <source>
        <dbReference type="Proteomes" id="UP001151760"/>
    </source>
</evidence>
<evidence type="ECO:0000256" key="2">
    <source>
        <dbReference type="SAM" id="MobiDB-lite"/>
    </source>
</evidence>
<evidence type="ECO:0000313" key="3">
    <source>
        <dbReference type="EMBL" id="GJT18583.1"/>
    </source>
</evidence>
<feature type="region of interest" description="Disordered" evidence="2">
    <location>
        <begin position="137"/>
        <end position="161"/>
    </location>
</feature>
<feature type="coiled-coil region" evidence="1">
    <location>
        <begin position="30"/>
        <end position="77"/>
    </location>
</feature>
<feature type="compositionally biased region" description="Acidic residues" evidence="2">
    <location>
        <begin position="308"/>
        <end position="320"/>
    </location>
</feature>
<keyword evidence="4" id="KW-1185">Reference proteome</keyword>
<organism evidence="3 4">
    <name type="scientific">Tanacetum coccineum</name>
    <dbReference type="NCBI Taxonomy" id="301880"/>
    <lineage>
        <taxon>Eukaryota</taxon>
        <taxon>Viridiplantae</taxon>
        <taxon>Streptophyta</taxon>
        <taxon>Embryophyta</taxon>
        <taxon>Tracheophyta</taxon>
        <taxon>Spermatophyta</taxon>
        <taxon>Magnoliopsida</taxon>
        <taxon>eudicotyledons</taxon>
        <taxon>Gunneridae</taxon>
        <taxon>Pentapetalae</taxon>
        <taxon>asterids</taxon>
        <taxon>campanulids</taxon>
        <taxon>Asterales</taxon>
        <taxon>Asteraceae</taxon>
        <taxon>Asteroideae</taxon>
        <taxon>Anthemideae</taxon>
        <taxon>Anthemidinae</taxon>
        <taxon>Tanacetum</taxon>
    </lineage>
</organism>
<gene>
    <name evidence="3" type="ORF">Tco_0877289</name>
</gene>